<reference evidence="9 10" key="1">
    <citation type="journal article" date="2019" name="Front. Microbiol.">
        <title>Ammonia Oxidation by the Arctic Terrestrial Thaumarchaeote Candidatus Nitrosocosmicus arcticus Is Stimulated by Increasing Temperatures.</title>
        <authorList>
            <person name="Alves R.J.E."/>
            <person name="Kerou M."/>
            <person name="Zappe A."/>
            <person name="Bittner R."/>
            <person name="Abby S.S."/>
            <person name="Schmidt H.A."/>
            <person name="Pfeifer K."/>
            <person name="Schleper C."/>
        </authorList>
    </citation>
    <scope>NUCLEOTIDE SEQUENCE [LARGE SCALE GENOMIC DNA]</scope>
    <source>
        <strain evidence="9 10">Kfb</strain>
    </source>
</reference>
<evidence type="ECO:0000313" key="10">
    <source>
        <dbReference type="Proteomes" id="UP000315289"/>
    </source>
</evidence>
<dbReference type="Gene3D" id="3.40.50.880">
    <property type="match status" value="1"/>
</dbReference>
<organism evidence="9 10">
    <name type="scientific">Candidatus Nitrosocosmicus arcticus</name>
    <dbReference type="NCBI Taxonomy" id="2035267"/>
    <lineage>
        <taxon>Archaea</taxon>
        <taxon>Nitrososphaerota</taxon>
        <taxon>Nitrososphaeria</taxon>
        <taxon>Nitrososphaerales</taxon>
        <taxon>Nitrososphaeraceae</taxon>
        <taxon>Candidatus Nitrosocosmicus</taxon>
    </lineage>
</organism>
<evidence type="ECO:0000256" key="6">
    <source>
        <dbReference type="ARBA" id="ARBA00022840"/>
    </source>
</evidence>
<keyword evidence="6 8" id="KW-0067">ATP-binding</keyword>
<dbReference type="EC" id="3.5.1.2" evidence="8"/>
<dbReference type="GO" id="GO:0004359">
    <property type="term" value="F:glutaminase activity"/>
    <property type="evidence" value="ECO:0007669"/>
    <property type="project" value="UniProtKB-EC"/>
</dbReference>
<dbReference type="NCBIfam" id="NF002957">
    <property type="entry name" value="PRK03619.1"/>
    <property type="match status" value="1"/>
</dbReference>
<keyword evidence="2 8" id="KW-0436">Ligase</keyword>
<dbReference type="PANTHER" id="PTHR47552">
    <property type="entry name" value="PHOSPHORIBOSYLFORMYLGLYCINAMIDINE SYNTHASE SUBUNIT PURQ"/>
    <property type="match status" value="1"/>
</dbReference>
<dbReference type="AlphaFoldDB" id="A0A557SYE4"/>
<dbReference type="NCBIfam" id="TIGR01737">
    <property type="entry name" value="FGAM_synth_I"/>
    <property type="match status" value="1"/>
</dbReference>
<dbReference type="InterPro" id="IPR029062">
    <property type="entry name" value="Class_I_gatase-like"/>
</dbReference>
<name>A0A557SYE4_9ARCH</name>
<evidence type="ECO:0000256" key="3">
    <source>
        <dbReference type="ARBA" id="ARBA00022741"/>
    </source>
</evidence>
<dbReference type="PANTHER" id="PTHR47552:SF1">
    <property type="entry name" value="PHOSPHORIBOSYLFORMYLGLYCINAMIDINE SYNTHASE SUBUNIT PURQ"/>
    <property type="match status" value="1"/>
</dbReference>
<accession>A0A557SYE4</accession>
<proteinExistence type="inferred from homology"/>
<evidence type="ECO:0000256" key="1">
    <source>
        <dbReference type="ARBA" id="ARBA00022490"/>
    </source>
</evidence>
<evidence type="ECO:0000256" key="8">
    <source>
        <dbReference type="HAMAP-Rule" id="MF_00421"/>
    </source>
</evidence>
<dbReference type="RefSeq" id="WP_144728219.1">
    <property type="nucleotide sequence ID" value="NZ_ML675578.1"/>
</dbReference>
<comment type="pathway">
    <text evidence="8">Purine metabolism; IMP biosynthesis via de novo pathway; 5-amino-1-(5-phospho-D-ribosyl)imidazole from N(2)-formyl-N(1)-(5-phospho-D-ribosyl)glycinamide: step 1/2.</text>
</comment>
<evidence type="ECO:0000256" key="5">
    <source>
        <dbReference type="ARBA" id="ARBA00022801"/>
    </source>
</evidence>
<comment type="catalytic activity">
    <reaction evidence="8">
        <text>L-glutamine + H2O = L-glutamate + NH4(+)</text>
        <dbReference type="Rhea" id="RHEA:15889"/>
        <dbReference type="ChEBI" id="CHEBI:15377"/>
        <dbReference type="ChEBI" id="CHEBI:28938"/>
        <dbReference type="ChEBI" id="CHEBI:29985"/>
        <dbReference type="ChEBI" id="CHEBI:58359"/>
        <dbReference type="EC" id="3.5.1.2"/>
    </reaction>
</comment>
<comment type="catalytic activity">
    <reaction evidence="8">
        <text>N(2)-formyl-N(1)-(5-phospho-beta-D-ribosyl)glycinamide + L-glutamine + ATP + H2O = 2-formamido-N(1)-(5-O-phospho-beta-D-ribosyl)acetamidine + L-glutamate + ADP + phosphate + H(+)</text>
        <dbReference type="Rhea" id="RHEA:17129"/>
        <dbReference type="ChEBI" id="CHEBI:15377"/>
        <dbReference type="ChEBI" id="CHEBI:15378"/>
        <dbReference type="ChEBI" id="CHEBI:29985"/>
        <dbReference type="ChEBI" id="CHEBI:30616"/>
        <dbReference type="ChEBI" id="CHEBI:43474"/>
        <dbReference type="ChEBI" id="CHEBI:58359"/>
        <dbReference type="ChEBI" id="CHEBI:147286"/>
        <dbReference type="ChEBI" id="CHEBI:147287"/>
        <dbReference type="ChEBI" id="CHEBI:456216"/>
        <dbReference type="EC" id="6.3.5.3"/>
    </reaction>
</comment>
<gene>
    <name evidence="8 9" type="primary">purQ</name>
    <name evidence="9" type="ORF">NARC_10018</name>
</gene>
<dbReference type="EMBL" id="VOAH01000001">
    <property type="protein sequence ID" value="TVP41613.1"/>
    <property type="molecule type" value="Genomic_DNA"/>
</dbReference>
<dbReference type="SUPFAM" id="SSF52317">
    <property type="entry name" value="Class I glutamine amidotransferase-like"/>
    <property type="match status" value="1"/>
</dbReference>
<dbReference type="Proteomes" id="UP000315289">
    <property type="component" value="Unassembled WGS sequence"/>
</dbReference>
<keyword evidence="5 8" id="KW-0378">Hydrolase</keyword>
<evidence type="ECO:0000256" key="7">
    <source>
        <dbReference type="ARBA" id="ARBA00022962"/>
    </source>
</evidence>
<dbReference type="PROSITE" id="PS51273">
    <property type="entry name" value="GATASE_TYPE_1"/>
    <property type="match status" value="1"/>
</dbReference>
<dbReference type="CDD" id="cd01740">
    <property type="entry name" value="GATase1_FGAR_AT"/>
    <property type="match status" value="1"/>
</dbReference>
<comment type="caution">
    <text evidence="9">The sequence shown here is derived from an EMBL/GenBank/DDBJ whole genome shotgun (WGS) entry which is preliminary data.</text>
</comment>
<comment type="subcellular location">
    <subcellularLocation>
        <location evidence="8">Cytoplasm</location>
    </subcellularLocation>
</comment>
<feature type="active site" evidence="8">
    <location>
        <position position="197"/>
    </location>
</feature>
<dbReference type="GO" id="GO:0004642">
    <property type="term" value="F:phosphoribosylformylglycinamidine synthase activity"/>
    <property type="evidence" value="ECO:0007669"/>
    <property type="project" value="UniProtKB-UniRule"/>
</dbReference>
<comment type="function">
    <text evidence="8">Part of the phosphoribosylformylglycinamidine synthase complex involved in the purines biosynthetic pathway. Catalyzes the ATP-dependent conversion of formylglycinamide ribonucleotide (FGAR) and glutamine to yield formylglycinamidine ribonucleotide (FGAM) and glutamate. The FGAM synthase complex is composed of three subunits. PurQ produces an ammonia molecule by converting glutamine to glutamate. PurL transfers the ammonia molecule to FGAR to form FGAM in an ATP-dependent manner. PurS interacts with PurQ and PurL and is thought to assist in the transfer of the ammonia molecule from PurQ to PurL.</text>
</comment>
<dbReference type="InterPro" id="IPR010075">
    <property type="entry name" value="PRibForGlyAmidine_synth_PurQ"/>
</dbReference>
<dbReference type="GO" id="GO:0005524">
    <property type="term" value="F:ATP binding"/>
    <property type="evidence" value="ECO:0007669"/>
    <property type="project" value="UniProtKB-KW"/>
</dbReference>
<keyword evidence="3 8" id="KW-0547">Nucleotide-binding</keyword>
<evidence type="ECO:0000256" key="2">
    <source>
        <dbReference type="ARBA" id="ARBA00022598"/>
    </source>
</evidence>
<dbReference type="EC" id="6.3.5.3" evidence="8"/>
<feature type="active site" description="Nucleophile" evidence="8">
    <location>
        <position position="86"/>
    </location>
</feature>
<dbReference type="GO" id="GO:0006189">
    <property type="term" value="P:'de novo' IMP biosynthetic process"/>
    <property type="evidence" value="ECO:0007669"/>
    <property type="project" value="UniProtKB-UniRule"/>
</dbReference>
<evidence type="ECO:0000313" key="9">
    <source>
        <dbReference type="EMBL" id="TVP41613.1"/>
    </source>
</evidence>
<keyword evidence="4 8" id="KW-0658">Purine biosynthesis</keyword>
<dbReference type="UniPathway" id="UPA00074">
    <property type="reaction ID" value="UER00128"/>
</dbReference>
<keyword evidence="1 8" id="KW-0963">Cytoplasm</keyword>
<dbReference type="SMART" id="SM01211">
    <property type="entry name" value="GATase_5"/>
    <property type="match status" value="1"/>
</dbReference>
<dbReference type="HAMAP" id="MF_00421">
    <property type="entry name" value="PurQ"/>
    <property type="match status" value="1"/>
</dbReference>
<dbReference type="OrthoDB" id="6486at2157"/>
<comment type="subunit">
    <text evidence="8">Part of the FGAM synthase complex composed of 1 PurL, 1 PurQ and 2 PurS subunits.</text>
</comment>
<evidence type="ECO:0000256" key="4">
    <source>
        <dbReference type="ARBA" id="ARBA00022755"/>
    </source>
</evidence>
<keyword evidence="10" id="KW-1185">Reference proteome</keyword>
<dbReference type="Pfam" id="PF13507">
    <property type="entry name" value="GATase_5"/>
    <property type="match status" value="1"/>
</dbReference>
<protein>
    <recommendedName>
        <fullName evidence="8">Phosphoribosylformylglycinamidine synthase subunit PurQ</fullName>
        <shortName evidence="8">FGAM synthase</shortName>
        <ecNumber evidence="8">6.3.5.3</ecNumber>
    </recommendedName>
    <alternativeName>
        <fullName evidence="8">Formylglycinamide ribonucleotide amidotransferase subunit I</fullName>
        <shortName evidence="8">FGAR amidotransferase I</shortName>
        <shortName evidence="8">FGAR-AT I</shortName>
    </alternativeName>
    <alternativeName>
        <fullName evidence="8">Glutaminase PurQ</fullName>
        <ecNumber evidence="8">3.5.1.2</ecNumber>
    </alternativeName>
    <alternativeName>
        <fullName evidence="8">Phosphoribosylformylglycinamidine synthase subunit I</fullName>
    </alternativeName>
</protein>
<keyword evidence="7 8" id="KW-0315">Glutamine amidotransferase</keyword>
<dbReference type="GO" id="GO:0005737">
    <property type="term" value="C:cytoplasm"/>
    <property type="evidence" value="ECO:0007669"/>
    <property type="project" value="UniProtKB-SubCell"/>
</dbReference>
<feature type="active site" evidence="8">
    <location>
        <position position="195"/>
    </location>
</feature>
<dbReference type="PIRSF" id="PIRSF001586">
    <property type="entry name" value="FGAM_synth_I"/>
    <property type="match status" value="1"/>
</dbReference>
<sequence length="225" mass="25169">MVRIGITVFPGSNCDRDVHHILTNVLHVDAKYIWYESSFDNFDCIIIPGGFTYGDRLRAGAIAAHSTIMNKIKDLADNNVPILGICNGFQILVESGLLPGALIINESLNFICKWMNVVVTNTDTPFTNLFEKDQKISIPIAHGEGRFIIDGKSYNKIRKNNQVTLEYWKNNPNGSTNNIAAICNEKGNVMGMMPHPERGGDKDLIPVGHNQRSILIFKSMINYFK</sequence>